<gene>
    <name evidence="1" type="ORF">CBOVIS_LOCUS11972</name>
</gene>
<organism evidence="1 2">
    <name type="scientific">Caenorhabditis bovis</name>
    <dbReference type="NCBI Taxonomy" id="2654633"/>
    <lineage>
        <taxon>Eukaryota</taxon>
        <taxon>Metazoa</taxon>
        <taxon>Ecdysozoa</taxon>
        <taxon>Nematoda</taxon>
        <taxon>Chromadorea</taxon>
        <taxon>Rhabditida</taxon>
        <taxon>Rhabditina</taxon>
        <taxon>Rhabditomorpha</taxon>
        <taxon>Rhabditoidea</taxon>
        <taxon>Rhabditidae</taxon>
        <taxon>Peloderinae</taxon>
        <taxon>Caenorhabditis</taxon>
    </lineage>
</organism>
<sequence length="75" mass="8351">MSSQKVVRAAKNLIFNPFMTKEAISSASFRPPAAIEIVEEEAKPNIRLHDETTHLKFGFPMTDKSKKMAPSSDSN</sequence>
<name>A0A8S1F972_9PELO</name>
<evidence type="ECO:0000313" key="1">
    <source>
        <dbReference type="EMBL" id="CAB3410449.1"/>
    </source>
</evidence>
<keyword evidence="2" id="KW-1185">Reference proteome</keyword>
<accession>A0A8S1F972</accession>
<comment type="caution">
    <text evidence="1">The sequence shown here is derived from an EMBL/GenBank/DDBJ whole genome shotgun (WGS) entry which is preliminary data.</text>
</comment>
<proteinExistence type="predicted"/>
<evidence type="ECO:0000313" key="2">
    <source>
        <dbReference type="Proteomes" id="UP000494206"/>
    </source>
</evidence>
<protein>
    <submittedName>
        <fullName evidence="1">Uncharacterized protein</fullName>
    </submittedName>
</protein>
<dbReference type="EMBL" id="CADEPM010000010">
    <property type="protein sequence ID" value="CAB3410449.1"/>
    <property type="molecule type" value="Genomic_DNA"/>
</dbReference>
<reference evidence="1 2" key="1">
    <citation type="submission" date="2020-04" db="EMBL/GenBank/DDBJ databases">
        <authorList>
            <person name="Laetsch R D."/>
            <person name="Stevens L."/>
            <person name="Kumar S."/>
            <person name="Blaxter L. M."/>
        </authorList>
    </citation>
    <scope>NUCLEOTIDE SEQUENCE [LARGE SCALE GENOMIC DNA]</scope>
</reference>
<dbReference type="OrthoDB" id="5839397at2759"/>
<dbReference type="Proteomes" id="UP000494206">
    <property type="component" value="Unassembled WGS sequence"/>
</dbReference>
<dbReference type="AlphaFoldDB" id="A0A8S1F972"/>